<evidence type="ECO:0000313" key="9">
    <source>
        <dbReference type="EMBL" id="PLT28969.1"/>
    </source>
</evidence>
<dbReference type="PIRSF" id="PIRSF031134">
    <property type="entry name" value="MTRK"/>
    <property type="match status" value="1"/>
</dbReference>
<comment type="similarity">
    <text evidence="1 7">Belongs to the methylthioribose kinase family.</text>
</comment>
<dbReference type="RefSeq" id="WP_101643887.1">
    <property type="nucleotide sequence ID" value="NZ_PGUY01000048.1"/>
</dbReference>
<feature type="binding site" evidence="7">
    <location>
        <position position="233"/>
    </location>
    <ligand>
        <name>substrate</name>
    </ligand>
</feature>
<dbReference type="EC" id="2.7.1.100" evidence="7"/>
<dbReference type="PANTHER" id="PTHR34273">
    <property type="entry name" value="METHYLTHIORIBOSE KINASE"/>
    <property type="match status" value="1"/>
</dbReference>
<comment type="subunit">
    <text evidence="2 7">Homodimer.</text>
</comment>
<dbReference type="Pfam" id="PF01636">
    <property type="entry name" value="APH"/>
    <property type="match status" value="1"/>
</dbReference>
<evidence type="ECO:0000313" key="10">
    <source>
        <dbReference type="Proteomes" id="UP000234748"/>
    </source>
</evidence>
<keyword evidence="5 7" id="KW-0418">Kinase</keyword>
<dbReference type="Gene3D" id="3.30.200.20">
    <property type="entry name" value="Phosphorylase Kinase, domain 1"/>
    <property type="match status" value="1"/>
</dbReference>
<dbReference type="GO" id="GO:0046522">
    <property type="term" value="F:S-methyl-5-thioribose kinase activity"/>
    <property type="evidence" value="ECO:0007669"/>
    <property type="project" value="UniProtKB-UniRule"/>
</dbReference>
<gene>
    <name evidence="7" type="primary">mtnK</name>
    <name evidence="9" type="ORF">CUU66_15895</name>
</gene>
<dbReference type="PANTHER" id="PTHR34273:SF2">
    <property type="entry name" value="METHYLTHIORIBOSE KINASE"/>
    <property type="match status" value="1"/>
</dbReference>
<dbReference type="EMBL" id="PGUY01000048">
    <property type="protein sequence ID" value="PLT28969.1"/>
    <property type="molecule type" value="Genomic_DNA"/>
</dbReference>
<feature type="binding site" evidence="7">
    <location>
        <position position="340"/>
    </location>
    <ligand>
        <name>substrate</name>
    </ligand>
</feature>
<evidence type="ECO:0000256" key="3">
    <source>
        <dbReference type="ARBA" id="ARBA00022679"/>
    </source>
</evidence>
<feature type="binding site" evidence="7">
    <location>
        <begin position="250"/>
        <end position="252"/>
    </location>
    <ligand>
        <name>ATP</name>
        <dbReference type="ChEBI" id="CHEBI:30616"/>
    </ligand>
</feature>
<evidence type="ECO:0000256" key="1">
    <source>
        <dbReference type="ARBA" id="ARBA00010165"/>
    </source>
</evidence>
<dbReference type="SUPFAM" id="SSF56112">
    <property type="entry name" value="Protein kinase-like (PK-like)"/>
    <property type="match status" value="1"/>
</dbReference>
<evidence type="ECO:0000259" key="8">
    <source>
        <dbReference type="Pfam" id="PF01636"/>
    </source>
</evidence>
<sequence length="401" mass="45238">MGEKIQQIYEPLNSSTAIALVNRLGLFPENSALTCSEIGDGNLNYVFHIVDAGTGKGIIIKQALPYAKVVGESWPLTLKRAVIEANALKIFGSFCPELVPKVYYSDEQLAITVMEDLSHLKIARTGLIEEEEYPLLSKHIGQYLAKTFFYTSDFFLEPGKKKDFAKQFTNPELCKITEDLVFSDPFFDAETNDFESALRQDAETLWADEKLKLEAAKLKKSFMTEQEVLLHGDLHTGSIFASAEETKVIDPEFAFYGPAGFDLGQYLANLIFQVISRKGSSRENIYAHLKEVWETFEDEFSRLWKEEGKEVYCKTQGYLEYILEKTFTDSLGFAGCELIRRTIGLAHVKDLDSIAHEAERIHAKRTALQLGRALIINRQQEARIESLETIVKDSLLAASLS</sequence>
<feature type="domain" description="Aminoglycoside phosphotransferase" evidence="8">
    <location>
        <begin position="35"/>
        <end position="269"/>
    </location>
</feature>
<dbReference type="NCBIfam" id="TIGR01767">
    <property type="entry name" value="MTRK"/>
    <property type="match status" value="1"/>
</dbReference>
<dbReference type="HAMAP" id="MF_01683">
    <property type="entry name" value="Salvage_MtnK"/>
    <property type="match status" value="1"/>
</dbReference>
<dbReference type="UniPathway" id="UPA00904">
    <property type="reaction ID" value="UER00872"/>
</dbReference>
<keyword evidence="7" id="KW-0486">Methionine biosynthesis</keyword>
<protein>
    <recommendedName>
        <fullName evidence="7">Methylthioribose kinase</fullName>
        <shortName evidence="7">MTR kinase</shortName>
        <ecNumber evidence="7">2.7.1.100</ecNumber>
    </recommendedName>
</protein>
<feature type="binding site" evidence="7">
    <location>
        <position position="44"/>
    </location>
    <ligand>
        <name>ATP</name>
        <dbReference type="ChEBI" id="CHEBI:30616"/>
    </ligand>
</feature>
<comment type="caution">
    <text evidence="9">The sequence shown here is derived from an EMBL/GenBank/DDBJ whole genome shotgun (WGS) entry which is preliminary data.</text>
</comment>
<keyword evidence="10" id="KW-1185">Reference proteome</keyword>
<comment type="pathway">
    <text evidence="7">Amino-acid biosynthesis; L-methionine biosynthesis via salvage pathway; S-methyl-5-thio-alpha-D-ribose 1-phosphate from S-methyl-5'-thioadenosine (hydrolase route): step 2/2.</text>
</comment>
<dbReference type="AlphaFoldDB" id="A0A2N5M3M6"/>
<name>A0A2N5M3M6_9BACI</name>
<dbReference type="InterPro" id="IPR002575">
    <property type="entry name" value="Aminoglycoside_PTrfase"/>
</dbReference>
<dbReference type="InterPro" id="IPR009212">
    <property type="entry name" value="Methylthioribose_kinase"/>
</dbReference>
<keyword evidence="4 7" id="KW-0547">Nucleotide-binding</keyword>
<evidence type="ECO:0000256" key="4">
    <source>
        <dbReference type="ARBA" id="ARBA00022741"/>
    </source>
</evidence>
<accession>A0A2N5M3M6</accession>
<comment type="catalytic activity">
    <reaction evidence="7">
        <text>5-(methylsulfanyl)-D-ribose + ATP = 5-(methylsulfanyl)-alpha-D-ribose 1-phosphate + ADP + H(+)</text>
        <dbReference type="Rhea" id="RHEA:22312"/>
        <dbReference type="ChEBI" id="CHEBI:15378"/>
        <dbReference type="ChEBI" id="CHEBI:30616"/>
        <dbReference type="ChEBI" id="CHEBI:58533"/>
        <dbReference type="ChEBI" id="CHEBI:78440"/>
        <dbReference type="ChEBI" id="CHEBI:456216"/>
        <dbReference type="EC" id="2.7.1.100"/>
    </reaction>
</comment>
<evidence type="ECO:0000256" key="6">
    <source>
        <dbReference type="ARBA" id="ARBA00022840"/>
    </source>
</evidence>
<dbReference type="InterPro" id="IPR011009">
    <property type="entry name" value="Kinase-like_dom_sf"/>
</dbReference>
<keyword evidence="3 7" id="KW-0808">Transferase</keyword>
<feature type="binding site" evidence="7">
    <location>
        <begin position="115"/>
        <end position="117"/>
    </location>
    <ligand>
        <name>ATP</name>
        <dbReference type="ChEBI" id="CHEBI:30616"/>
    </ligand>
</feature>
<evidence type="ECO:0000256" key="5">
    <source>
        <dbReference type="ARBA" id="ARBA00022777"/>
    </source>
</evidence>
<reference evidence="9 10" key="1">
    <citation type="submission" date="2017-11" db="EMBL/GenBank/DDBJ databases">
        <title>Comparitive Functional Genomics of Dry Heat Resistant strains isolated from the Viking Spacecraft.</title>
        <authorList>
            <person name="Seuylemezian A."/>
            <person name="Cooper K."/>
            <person name="Vaishampayan P."/>
        </authorList>
    </citation>
    <scope>NUCLEOTIDE SEQUENCE [LARGE SCALE GENOMIC DNA]</scope>
    <source>
        <strain evidence="9 10">V1-29</strain>
    </source>
</reference>
<evidence type="ECO:0000256" key="2">
    <source>
        <dbReference type="ARBA" id="ARBA00011738"/>
    </source>
</evidence>
<proteinExistence type="inferred from homology"/>
<feature type="binding site" evidence="7">
    <location>
        <position position="61"/>
    </location>
    <ligand>
        <name>ATP</name>
        <dbReference type="ChEBI" id="CHEBI:30616"/>
    </ligand>
</feature>
<dbReference type="GO" id="GO:0005524">
    <property type="term" value="F:ATP binding"/>
    <property type="evidence" value="ECO:0007669"/>
    <property type="project" value="UniProtKB-UniRule"/>
</dbReference>
<keyword evidence="7" id="KW-0028">Amino-acid biosynthesis</keyword>
<evidence type="ECO:0000256" key="7">
    <source>
        <dbReference type="HAMAP-Rule" id="MF_01683"/>
    </source>
</evidence>
<comment type="function">
    <text evidence="7">Catalyzes the phosphorylation of methylthioribose into methylthioribose-1-phosphate.</text>
</comment>
<keyword evidence="6 7" id="KW-0067">ATP-binding</keyword>
<dbReference type="Proteomes" id="UP000234748">
    <property type="component" value="Unassembled WGS sequence"/>
</dbReference>
<dbReference type="OrthoDB" id="9777791at2"/>
<dbReference type="Gene3D" id="3.90.1200.10">
    <property type="match status" value="1"/>
</dbReference>
<organism evidence="9 10">
    <name type="scientific">Peribacillus deserti</name>
    <dbReference type="NCBI Taxonomy" id="673318"/>
    <lineage>
        <taxon>Bacteria</taxon>
        <taxon>Bacillati</taxon>
        <taxon>Bacillota</taxon>
        <taxon>Bacilli</taxon>
        <taxon>Bacillales</taxon>
        <taxon>Bacillaceae</taxon>
        <taxon>Peribacillus</taxon>
    </lineage>
</organism>
<dbReference type="GO" id="GO:0019509">
    <property type="term" value="P:L-methionine salvage from methylthioadenosine"/>
    <property type="evidence" value="ECO:0007669"/>
    <property type="project" value="UniProtKB-UniRule"/>
</dbReference>